<reference evidence="4 5" key="1">
    <citation type="submission" date="2023-06" db="EMBL/GenBank/DDBJ databases">
        <authorList>
            <person name="Feng G."/>
            <person name="Li J."/>
            <person name="Zhu H."/>
        </authorList>
    </citation>
    <scope>NUCLEOTIDE SEQUENCE [LARGE SCALE GENOMIC DNA]</scope>
    <source>
        <strain evidence="4 5">RHCKG23</strain>
    </source>
</reference>
<keyword evidence="2" id="KW-0472">Membrane</keyword>
<protein>
    <submittedName>
        <fullName evidence="4">Molybdopterin-dependent oxidoreductase</fullName>
    </submittedName>
</protein>
<comment type="caution">
    <text evidence="4">The sequence shown here is derived from an EMBL/GenBank/DDBJ whole genome shotgun (WGS) entry which is preliminary data.</text>
</comment>
<dbReference type="RefSeq" id="WP_289459595.1">
    <property type="nucleotide sequence ID" value="NZ_JAUCML010000010.1"/>
</dbReference>
<dbReference type="PRINTS" id="PR00407">
    <property type="entry name" value="EUMOPTERIN"/>
</dbReference>
<dbReference type="InterPro" id="IPR008335">
    <property type="entry name" value="Mopterin_OxRdtase_euk"/>
</dbReference>
<evidence type="ECO:0000313" key="5">
    <source>
        <dbReference type="Proteomes" id="UP001237823"/>
    </source>
</evidence>
<evidence type="ECO:0000313" key="4">
    <source>
        <dbReference type="EMBL" id="MDM7886282.1"/>
    </source>
</evidence>
<dbReference type="SUPFAM" id="SSF81342">
    <property type="entry name" value="Transmembrane di-heme cytochromes"/>
    <property type="match status" value="1"/>
</dbReference>
<feature type="transmembrane region" description="Helical" evidence="2">
    <location>
        <begin position="65"/>
        <end position="87"/>
    </location>
</feature>
<dbReference type="InterPro" id="IPR016174">
    <property type="entry name" value="Di-haem_cyt_TM"/>
</dbReference>
<sequence length="486" mass="51626">MRRVLLDARATMASPNRNARSAVVWGRLLGIAFVVCFGTGVYSHLLQDPLPGMRFPTRPAQLYQFTQGLHITAGIAIIPLLLAKLNVVMPALAQVPPVRGVLHLLERLSIAVLVSASIVQVGTGLLNTYQWYPFPFPFRQTHNAMAYVIIGSLVVHIASKLPVITRYWRARDAYDAEGRFVADPTVGSELLPDGREARPAVGERAAAAQTAGSYPRGLTGRLLRWVDGPAAPAAPAGAPETRADGQFRGPETADPSAEPRVADGTGGAGAGRASRPGQADPATSGPRQRIARRGFVAAVTAATVGVVALTAGQSNRLLEPLNVFGARQRHVGPQTLPVNRTARAAGVLATATAADWTLTVVGKDVTRTFSRAELVALGTATADLPISCVEGWSQTASWRGVRMRDLLASVQAEPETPVRITSLEQSGGYRVTEMGAEYVADPTTLLALEVNGQTLDLDHGFPARVIAPGRPGVLQTKWIGKIEVIR</sequence>
<dbReference type="Proteomes" id="UP001237823">
    <property type="component" value="Unassembled WGS sequence"/>
</dbReference>
<dbReference type="InterPro" id="IPR000572">
    <property type="entry name" value="OxRdtase_Mopterin-bd_dom"/>
</dbReference>
<dbReference type="CDD" id="cd00321">
    <property type="entry name" value="SO_family_Moco"/>
    <property type="match status" value="1"/>
</dbReference>
<name>A0ABT7T9M5_9MICO</name>
<proteinExistence type="predicted"/>
<keyword evidence="5" id="KW-1185">Reference proteome</keyword>
<gene>
    <name evidence="4" type="ORF">QUG92_14300</name>
</gene>
<keyword evidence="2" id="KW-1133">Transmembrane helix</keyword>
<dbReference type="Gene3D" id="3.90.420.10">
    <property type="entry name" value="Oxidoreductase, molybdopterin-binding domain"/>
    <property type="match status" value="1"/>
</dbReference>
<feature type="domain" description="Oxidoreductase molybdopterin-binding" evidence="3">
    <location>
        <begin position="351"/>
        <end position="485"/>
    </location>
</feature>
<dbReference type="SUPFAM" id="SSF56524">
    <property type="entry name" value="Oxidoreductase molybdopterin-binding domain"/>
    <property type="match status" value="1"/>
</dbReference>
<dbReference type="EMBL" id="JAUCML010000010">
    <property type="protein sequence ID" value="MDM7886282.1"/>
    <property type="molecule type" value="Genomic_DNA"/>
</dbReference>
<evidence type="ECO:0000256" key="1">
    <source>
        <dbReference type="SAM" id="MobiDB-lite"/>
    </source>
</evidence>
<feature type="region of interest" description="Disordered" evidence="1">
    <location>
        <begin position="229"/>
        <end position="289"/>
    </location>
</feature>
<keyword evidence="2" id="KW-0812">Transmembrane</keyword>
<dbReference type="PANTHER" id="PTHR43032:SF2">
    <property type="entry name" value="BLL0505 PROTEIN"/>
    <property type="match status" value="1"/>
</dbReference>
<feature type="region of interest" description="Disordered" evidence="1">
    <location>
        <begin position="185"/>
        <end position="210"/>
    </location>
</feature>
<evidence type="ECO:0000259" key="3">
    <source>
        <dbReference type="Pfam" id="PF00174"/>
    </source>
</evidence>
<dbReference type="Pfam" id="PF00174">
    <property type="entry name" value="Oxidored_molyb"/>
    <property type="match status" value="1"/>
</dbReference>
<feature type="transmembrane region" description="Helical" evidence="2">
    <location>
        <begin position="294"/>
        <end position="312"/>
    </location>
</feature>
<feature type="transmembrane region" description="Helical" evidence="2">
    <location>
        <begin position="21"/>
        <end position="45"/>
    </location>
</feature>
<accession>A0ABT7T9M5</accession>
<dbReference type="InterPro" id="IPR036374">
    <property type="entry name" value="OxRdtase_Mopterin-bd_sf"/>
</dbReference>
<feature type="transmembrane region" description="Helical" evidence="2">
    <location>
        <begin position="108"/>
        <end position="132"/>
    </location>
</feature>
<organism evidence="4 5">
    <name type="scientific">Curtobacterium citri</name>
    <dbReference type="NCBI Taxonomy" id="3055139"/>
    <lineage>
        <taxon>Bacteria</taxon>
        <taxon>Bacillati</taxon>
        <taxon>Actinomycetota</taxon>
        <taxon>Actinomycetes</taxon>
        <taxon>Micrococcales</taxon>
        <taxon>Microbacteriaceae</taxon>
        <taxon>Curtobacterium</taxon>
    </lineage>
</organism>
<feature type="compositionally biased region" description="Low complexity" evidence="1">
    <location>
        <begin position="229"/>
        <end position="239"/>
    </location>
</feature>
<evidence type="ECO:0000256" key="2">
    <source>
        <dbReference type="SAM" id="Phobius"/>
    </source>
</evidence>
<dbReference type="PANTHER" id="PTHR43032">
    <property type="entry name" value="PROTEIN-METHIONINE-SULFOXIDE REDUCTASE"/>
    <property type="match status" value="1"/>
</dbReference>
<feature type="compositionally biased region" description="Low complexity" evidence="1">
    <location>
        <begin position="199"/>
        <end position="208"/>
    </location>
</feature>
<feature type="transmembrane region" description="Helical" evidence="2">
    <location>
        <begin position="144"/>
        <end position="163"/>
    </location>
</feature>